<name>A0A3G9G484_9CAUL</name>
<evidence type="ECO:0000256" key="1">
    <source>
        <dbReference type="SAM" id="Phobius"/>
    </source>
</evidence>
<protein>
    <recommendedName>
        <fullName evidence="4">Transglycosylase-associated protein</fullName>
    </recommendedName>
</protein>
<sequence>MGVQDWILAGMTGFIVGWIANNLTRSRYSAIINMFVGIFGAILMTFFIHILDIYPDRFYTTLRAAGAGSAGLLALFHLTRAIEKVNVKK</sequence>
<dbReference type="OrthoDB" id="7173537at2"/>
<feature type="transmembrane region" description="Helical" evidence="1">
    <location>
        <begin position="6"/>
        <end position="23"/>
    </location>
</feature>
<organism evidence="2 3">
    <name type="scientific">Asticcacaulis excentricus</name>
    <dbReference type="NCBI Taxonomy" id="78587"/>
    <lineage>
        <taxon>Bacteria</taxon>
        <taxon>Pseudomonadati</taxon>
        <taxon>Pseudomonadota</taxon>
        <taxon>Alphaproteobacteria</taxon>
        <taxon>Caulobacterales</taxon>
        <taxon>Caulobacteraceae</taxon>
        <taxon>Asticcacaulis</taxon>
    </lineage>
</organism>
<dbReference type="Proteomes" id="UP000278756">
    <property type="component" value="Chromosome 2"/>
</dbReference>
<evidence type="ECO:0000313" key="3">
    <source>
        <dbReference type="Proteomes" id="UP000278756"/>
    </source>
</evidence>
<keyword evidence="1" id="KW-0812">Transmembrane</keyword>
<accession>A0A3G9G484</accession>
<dbReference type="RefSeq" id="WP_126423722.1">
    <property type="nucleotide sequence ID" value="NZ_AP018828.1"/>
</dbReference>
<dbReference type="EMBL" id="AP018828">
    <property type="protein sequence ID" value="BBF82110.1"/>
    <property type="molecule type" value="Genomic_DNA"/>
</dbReference>
<dbReference type="AlphaFoldDB" id="A0A3G9G484"/>
<gene>
    <name evidence="2" type="ORF">EM6_2737</name>
</gene>
<feature type="transmembrane region" description="Helical" evidence="1">
    <location>
        <begin position="30"/>
        <end position="51"/>
    </location>
</feature>
<evidence type="ECO:0000313" key="2">
    <source>
        <dbReference type="EMBL" id="BBF82110.1"/>
    </source>
</evidence>
<reference evidence="3" key="2">
    <citation type="journal article" date="2017" name="Plant Physiol. Biochem.">
        <title>Differential oxidative and antioxidative response of duckweed Lemna minor toward plant growth promoting/inhibiting bacteria.</title>
        <authorList>
            <person name="Ishizawa H."/>
            <person name="Kuroda M."/>
            <person name="Morikawa M."/>
            <person name="Ike M."/>
        </authorList>
    </citation>
    <scope>NUCLEOTIDE SEQUENCE [LARGE SCALE GENOMIC DNA]</scope>
    <source>
        <strain evidence="3">M6</strain>
    </source>
</reference>
<proteinExistence type="predicted"/>
<evidence type="ECO:0008006" key="4">
    <source>
        <dbReference type="Google" id="ProtNLM"/>
    </source>
</evidence>
<feature type="transmembrane region" description="Helical" evidence="1">
    <location>
        <begin position="57"/>
        <end position="79"/>
    </location>
</feature>
<reference evidence="3" key="1">
    <citation type="journal article" date="2017" name="Biotechnol. Biofuels">
        <title>Evaluation of environmental bacterial communities as a factor affecting the growth of duckweed Lemna minor.</title>
        <authorList>
            <person name="Ishizawa H."/>
            <person name="Kuroda M."/>
            <person name="Morikawa M."/>
            <person name="Ike M."/>
        </authorList>
    </citation>
    <scope>NUCLEOTIDE SEQUENCE [LARGE SCALE GENOMIC DNA]</scope>
    <source>
        <strain evidence="3">M6</strain>
    </source>
</reference>
<keyword evidence="1" id="KW-1133">Transmembrane helix</keyword>
<keyword evidence="1" id="KW-0472">Membrane</keyword>